<proteinExistence type="predicted"/>
<feature type="compositionally biased region" description="Low complexity" evidence="1">
    <location>
        <begin position="13"/>
        <end position="27"/>
    </location>
</feature>
<feature type="region of interest" description="Disordered" evidence="1">
    <location>
        <begin position="1"/>
        <end position="58"/>
    </location>
</feature>
<evidence type="ECO:0000313" key="5">
    <source>
        <dbReference type="Proteomes" id="UP000046680"/>
    </source>
</evidence>
<name>A0A654U7U0_MYCTX</name>
<organism evidence="2 5">
    <name type="scientific">Mycobacterium tuberculosis</name>
    <dbReference type="NCBI Taxonomy" id="1773"/>
    <lineage>
        <taxon>Bacteria</taxon>
        <taxon>Bacillati</taxon>
        <taxon>Actinomycetota</taxon>
        <taxon>Actinomycetes</taxon>
        <taxon>Mycobacteriales</taxon>
        <taxon>Mycobacteriaceae</taxon>
        <taxon>Mycobacterium</taxon>
        <taxon>Mycobacterium tuberculosis complex</taxon>
    </lineage>
</organism>
<dbReference type="Proteomes" id="UP000046680">
    <property type="component" value="Unassembled WGS sequence"/>
</dbReference>
<reference evidence="3" key="2">
    <citation type="submission" date="2015-03" db="EMBL/GenBank/DDBJ databases">
        <authorList>
            <consortium name="Pathogen Informatics"/>
            <person name="Murphy D."/>
        </authorList>
    </citation>
    <scope>NUCLEOTIDE SEQUENCE</scope>
    <source>
        <strain evidence="3">N09902308</strain>
    </source>
</reference>
<accession>A0A654U7U0</accession>
<evidence type="ECO:0000313" key="3">
    <source>
        <dbReference type="EMBL" id="CPB77741.1"/>
    </source>
</evidence>
<evidence type="ECO:0000256" key="1">
    <source>
        <dbReference type="SAM" id="MobiDB-lite"/>
    </source>
</evidence>
<dbReference type="Proteomes" id="UP000039021">
    <property type="component" value="Unassembled WGS sequence"/>
</dbReference>
<dbReference type="EMBL" id="CGCX01002938">
    <property type="protein sequence ID" value="CFS17452.1"/>
    <property type="molecule type" value="Genomic_DNA"/>
</dbReference>
<dbReference type="AlphaFoldDB" id="A0A654U7U0"/>
<evidence type="ECO:0000313" key="4">
    <source>
        <dbReference type="Proteomes" id="UP000039021"/>
    </source>
</evidence>
<gene>
    <name evidence="2" type="ORF">ERS007657_04393</name>
    <name evidence="3" type="ORF">ERS007739_05412</name>
</gene>
<evidence type="ECO:0000313" key="2">
    <source>
        <dbReference type="EMBL" id="CFS17452.1"/>
    </source>
</evidence>
<dbReference type="EMBL" id="CSBK01004320">
    <property type="protein sequence ID" value="CPB77741.1"/>
    <property type="molecule type" value="Genomic_DNA"/>
</dbReference>
<reference evidence="4 5" key="1">
    <citation type="submission" date="2015-03" db="EMBL/GenBank/DDBJ databases">
        <authorList>
            <consortium name="Pathogen Informatics"/>
        </authorList>
    </citation>
    <scope>NUCLEOTIDE SEQUENCE [LARGE SCALE GENOMIC DNA]</scope>
    <source>
        <strain evidence="2 5">C09601061</strain>
        <strain evidence="4">N09902308</strain>
    </source>
</reference>
<protein>
    <submittedName>
        <fullName evidence="2">Uncharacterized protein</fullName>
    </submittedName>
</protein>
<sequence>MDVNDTGSPARITSWLSSSSTKSPTTSWAPLSTVVTPVRRSNARSRSTTSSMLNGLVT</sequence>